<feature type="region of interest" description="Disordered" evidence="1">
    <location>
        <begin position="48"/>
        <end position="68"/>
    </location>
</feature>
<dbReference type="OrthoDB" id="691329at2759"/>
<protein>
    <recommendedName>
        <fullName evidence="2">DUF4378 domain-containing protein</fullName>
    </recommendedName>
</protein>
<accession>A0A834YD90</accession>
<gene>
    <name evidence="3" type="ORF">HHK36_031055</name>
</gene>
<evidence type="ECO:0000313" key="4">
    <source>
        <dbReference type="Proteomes" id="UP000655225"/>
    </source>
</evidence>
<organism evidence="3 4">
    <name type="scientific">Tetracentron sinense</name>
    <name type="common">Spur-leaf</name>
    <dbReference type="NCBI Taxonomy" id="13715"/>
    <lineage>
        <taxon>Eukaryota</taxon>
        <taxon>Viridiplantae</taxon>
        <taxon>Streptophyta</taxon>
        <taxon>Embryophyta</taxon>
        <taxon>Tracheophyta</taxon>
        <taxon>Spermatophyta</taxon>
        <taxon>Magnoliopsida</taxon>
        <taxon>Trochodendrales</taxon>
        <taxon>Trochodendraceae</taxon>
        <taxon>Tetracentron</taxon>
    </lineage>
</organism>
<evidence type="ECO:0000256" key="1">
    <source>
        <dbReference type="SAM" id="MobiDB-lite"/>
    </source>
</evidence>
<name>A0A834YD90_TETSI</name>
<evidence type="ECO:0000259" key="2">
    <source>
        <dbReference type="Pfam" id="PF14309"/>
    </source>
</evidence>
<dbReference type="EMBL" id="JABCRI010000024">
    <property type="protein sequence ID" value="KAF8377671.1"/>
    <property type="molecule type" value="Genomic_DNA"/>
</dbReference>
<proteinExistence type="predicted"/>
<evidence type="ECO:0000313" key="3">
    <source>
        <dbReference type="EMBL" id="KAF8377671.1"/>
    </source>
</evidence>
<dbReference type="InterPro" id="IPR025486">
    <property type="entry name" value="DUF4378"/>
</dbReference>
<feature type="domain" description="DUF4378" evidence="2">
    <location>
        <begin position="186"/>
        <end position="283"/>
    </location>
</feature>
<comment type="caution">
    <text evidence="3">The sequence shown here is derived from an EMBL/GenBank/DDBJ whole genome shotgun (WGS) entry which is preliminary data.</text>
</comment>
<sequence length="296" mass="33578">MTTEKCRIARTELMNTRKLIFLNMGGRTHQAKEVERFSSVSRMTVFKSCSESDTGEESPSSQKNHISSTSAETFQALKLCNQRKQKAATDRKHQRGCMEDSKQLSPVSVLELPSDEEQHCPRTRQEETPSASSFILLKKVTEDSIFSASMWELLIQSPIEKQSCVEFAELQDIIGSSSSQYLKTKRGLMQPKHLLSDGIREAVETYGRKGIRRRLLQGCLGPEELGKHICEKICSWGKQYGNATNITQLINSDISVSLQEWSDFQPVIMEIGMEIGNAILEEIRNEIIRDMIDFLH</sequence>
<keyword evidence="4" id="KW-1185">Reference proteome</keyword>
<reference evidence="3 4" key="1">
    <citation type="submission" date="2020-04" db="EMBL/GenBank/DDBJ databases">
        <title>Plant Genome Project.</title>
        <authorList>
            <person name="Zhang R.-G."/>
        </authorList>
    </citation>
    <scope>NUCLEOTIDE SEQUENCE [LARGE SCALE GENOMIC DNA]</scope>
    <source>
        <strain evidence="3">YNK0</strain>
        <tissue evidence="3">Leaf</tissue>
    </source>
</reference>
<dbReference type="PANTHER" id="PTHR37613:SF4">
    <property type="entry name" value="DUF4378 DOMAIN-CONTAINING PROTEIN"/>
    <property type="match status" value="1"/>
</dbReference>
<dbReference type="Proteomes" id="UP000655225">
    <property type="component" value="Unassembled WGS sequence"/>
</dbReference>
<dbReference type="OMA" id="NADMERE"/>
<dbReference type="Pfam" id="PF14309">
    <property type="entry name" value="DUF4378"/>
    <property type="match status" value="1"/>
</dbReference>
<dbReference type="PANTHER" id="PTHR37613">
    <property type="entry name" value="DUF4378 DOMAIN PROTEIN"/>
    <property type="match status" value="1"/>
</dbReference>
<dbReference type="AlphaFoldDB" id="A0A834YD90"/>